<accession>A0A366E0W2</accession>
<dbReference type="Gene3D" id="3.40.50.300">
    <property type="entry name" value="P-loop containing nucleotide triphosphate hydrolases"/>
    <property type="match status" value="1"/>
</dbReference>
<dbReference type="OrthoDB" id="4541114at2"/>
<dbReference type="EMBL" id="QNRE01000001">
    <property type="protein sequence ID" value="RBO96010.1"/>
    <property type="molecule type" value="Genomic_DNA"/>
</dbReference>
<organism evidence="2 3">
    <name type="scientific">Nocardia puris</name>
    <dbReference type="NCBI Taxonomy" id="208602"/>
    <lineage>
        <taxon>Bacteria</taxon>
        <taxon>Bacillati</taxon>
        <taxon>Actinomycetota</taxon>
        <taxon>Actinomycetes</taxon>
        <taxon>Mycobacteriales</taxon>
        <taxon>Nocardiaceae</taxon>
        <taxon>Nocardia</taxon>
    </lineage>
</organism>
<feature type="domain" description="NadR/Ttd14 AAA" evidence="1">
    <location>
        <begin position="9"/>
        <end position="171"/>
    </location>
</feature>
<dbReference type="Proteomes" id="UP000252586">
    <property type="component" value="Unassembled WGS sequence"/>
</dbReference>
<dbReference type="STRING" id="1210090.GCA_001613185_04267"/>
<name>A0A366E0W2_9NOCA</name>
<dbReference type="AlphaFoldDB" id="A0A366E0W2"/>
<comment type="caution">
    <text evidence="2">The sequence shown here is derived from an EMBL/GenBank/DDBJ whole genome shotgun (WGS) entry which is preliminary data.</text>
</comment>
<protein>
    <submittedName>
        <fullName evidence="2">Thymidylate kinase</fullName>
    </submittedName>
</protein>
<dbReference type="SUPFAM" id="SSF52540">
    <property type="entry name" value="P-loop containing nucleoside triphosphate hydrolases"/>
    <property type="match status" value="1"/>
</dbReference>
<dbReference type="GO" id="GO:0016301">
    <property type="term" value="F:kinase activity"/>
    <property type="evidence" value="ECO:0007669"/>
    <property type="project" value="UniProtKB-KW"/>
</dbReference>
<dbReference type="Pfam" id="PF13521">
    <property type="entry name" value="AAA_28"/>
    <property type="match status" value="1"/>
</dbReference>
<keyword evidence="2" id="KW-0418">Kinase</keyword>
<evidence type="ECO:0000259" key="1">
    <source>
        <dbReference type="Pfam" id="PF13521"/>
    </source>
</evidence>
<dbReference type="InterPro" id="IPR038727">
    <property type="entry name" value="NadR/Ttd14_AAA_dom"/>
</dbReference>
<gene>
    <name evidence="2" type="ORF">DFR74_10121</name>
</gene>
<reference evidence="2 3" key="1">
    <citation type="submission" date="2018-06" db="EMBL/GenBank/DDBJ databases">
        <title>Genomic Encyclopedia of Type Strains, Phase IV (KMG-IV): sequencing the most valuable type-strain genomes for metagenomic binning, comparative biology and taxonomic classification.</title>
        <authorList>
            <person name="Goeker M."/>
        </authorList>
    </citation>
    <scope>NUCLEOTIDE SEQUENCE [LARGE SCALE GENOMIC DNA]</scope>
    <source>
        <strain evidence="2 3">DSM 44599</strain>
    </source>
</reference>
<proteinExistence type="predicted"/>
<evidence type="ECO:0000313" key="3">
    <source>
        <dbReference type="Proteomes" id="UP000252586"/>
    </source>
</evidence>
<keyword evidence="3" id="KW-1185">Reference proteome</keyword>
<sequence>MTDTAPRVIAFEGIPFAGKSTAATELARQHPEVRVVPDYHEMLTPTERVRIAQLSDSADDQHHRVAMYRDLDDRRWKQADESGSPTVIFDRCYLSIAAYRIALHTAFGLPGDPDTAGQAPAAVCERTIPPVVVFFAVSAQAAVERHHRLARTIDTRLRTHEFLSTLIDSYRQVLTACDARVLVVNSNQPLAEVVAHACECVRDVL</sequence>
<evidence type="ECO:0000313" key="2">
    <source>
        <dbReference type="EMBL" id="RBO96010.1"/>
    </source>
</evidence>
<keyword evidence="2" id="KW-0808">Transferase</keyword>
<dbReference type="InterPro" id="IPR027417">
    <property type="entry name" value="P-loop_NTPase"/>
</dbReference>
<dbReference type="RefSeq" id="WP_067510971.1">
    <property type="nucleotide sequence ID" value="NZ_CP107943.1"/>
</dbReference>